<dbReference type="InterPro" id="IPR035167">
    <property type="entry name" value="DUF5316"/>
</dbReference>
<dbReference type="RefSeq" id="WP_112223367.1">
    <property type="nucleotide sequence ID" value="NZ_CP196859.1"/>
</dbReference>
<dbReference type="EMBL" id="QLZR01000003">
    <property type="protein sequence ID" value="RAZ77640.1"/>
    <property type="molecule type" value="Genomic_DNA"/>
</dbReference>
<evidence type="ECO:0000313" key="3">
    <source>
        <dbReference type="Proteomes" id="UP000251002"/>
    </source>
</evidence>
<reference evidence="2 3" key="1">
    <citation type="submission" date="2018-06" db="EMBL/GenBank/DDBJ databases">
        <title>The draft genome sequences of strains SCU63 and S1.</title>
        <authorList>
            <person name="Gan L."/>
        </authorList>
    </citation>
    <scope>NUCLEOTIDE SEQUENCE [LARGE SCALE GENOMIC DNA]</scope>
    <source>
        <strain evidence="2 3">SCU63</strain>
    </source>
</reference>
<dbReference type="AlphaFoldDB" id="A0A365KWW5"/>
<evidence type="ECO:0000313" key="2">
    <source>
        <dbReference type="EMBL" id="RAZ77640.1"/>
    </source>
</evidence>
<sequence>MKFLGIGIVTAAISMLLGYFLEDWNLAFLIAGILGIVGVLWGLLFSGVLKGSGGMERMTSSERRKESARRNARMRNAFLFALPNLLAALAALWIF</sequence>
<keyword evidence="1" id="KW-1133">Transmembrane helix</keyword>
<evidence type="ECO:0008006" key="4">
    <source>
        <dbReference type="Google" id="ProtNLM"/>
    </source>
</evidence>
<keyword evidence="1" id="KW-0812">Transmembrane</keyword>
<feature type="transmembrane region" description="Helical" evidence="1">
    <location>
        <begin position="28"/>
        <end position="53"/>
    </location>
</feature>
<protein>
    <recommendedName>
        <fullName evidence="4">DUF5316 domain-containing protein</fullName>
    </recommendedName>
</protein>
<dbReference type="Proteomes" id="UP000251002">
    <property type="component" value="Unassembled WGS sequence"/>
</dbReference>
<dbReference type="Pfam" id="PF17247">
    <property type="entry name" value="DUF5316"/>
    <property type="match status" value="1"/>
</dbReference>
<name>A0A365KWW5_9BACL</name>
<keyword evidence="3" id="KW-1185">Reference proteome</keyword>
<comment type="caution">
    <text evidence="2">The sequence shown here is derived from an EMBL/GenBank/DDBJ whole genome shotgun (WGS) entry which is preliminary data.</text>
</comment>
<organism evidence="2 3">
    <name type="scientific">Planococcus halotolerans</name>
    <dbReference type="NCBI Taxonomy" id="2233542"/>
    <lineage>
        <taxon>Bacteria</taxon>
        <taxon>Bacillati</taxon>
        <taxon>Bacillota</taxon>
        <taxon>Bacilli</taxon>
        <taxon>Bacillales</taxon>
        <taxon>Caryophanaceae</taxon>
        <taxon>Planococcus</taxon>
    </lineage>
</organism>
<feature type="transmembrane region" description="Helical" evidence="1">
    <location>
        <begin position="74"/>
        <end position="94"/>
    </location>
</feature>
<proteinExistence type="predicted"/>
<accession>A0A365KWW5</accession>
<keyword evidence="1" id="KW-0472">Membrane</keyword>
<evidence type="ECO:0000256" key="1">
    <source>
        <dbReference type="SAM" id="Phobius"/>
    </source>
</evidence>
<gene>
    <name evidence="2" type="ORF">DP120_09155</name>
</gene>